<dbReference type="AlphaFoldDB" id="A0A955L1S2"/>
<feature type="domain" description="Pyridoxamine 5'-phosphate oxidase N-terminal" evidence="1">
    <location>
        <begin position="8"/>
        <end position="139"/>
    </location>
</feature>
<evidence type="ECO:0000259" key="1">
    <source>
        <dbReference type="Pfam" id="PF01243"/>
    </source>
</evidence>
<comment type="caution">
    <text evidence="2">The sequence shown here is derived from an EMBL/GenBank/DDBJ whole genome shotgun (WGS) entry which is preliminary data.</text>
</comment>
<dbReference type="EMBL" id="JAGQLJ010000070">
    <property type="protein sequence ID" value="MCA9381291.1"/>
    <property type="molecule type" value="Genomic_DNA"/>
</dbReference>
<name>A0A955L1S2_9BACT</name>
<dbReference type="SUPFAM" id="SSF50475">
    <property type="entry name" value="FMN-binding split barrel"/>
    <property type="match status" value="1"/>
</dbReference>
<dbReference type="InterPro" id="IPR012349">
    <property type="entry name" value="Split_barrel_FMN-bd"/>
</dbReference>
<reference evidence="2" key="1">
    <citation type="submission" date="2020-04" db="EMBL/GenBank/DDBJ databases">
        <authorList>
            <person name="Zhang T."/>
        </authorList>
    </citation>
    <scope>NUCLEOTIDE SEQUENCE</scope>
    <source>
        <strain evidence="2">HKST-UBA13</strain>
    </source>
</reference>
<dbReference type="Proteomes" id="UP000775877">
    <property type="component" value="Unassembled WGS sequence"/>
</dbReference>
<reference evidence="2" key="2">
    <citation type="journal article" date="2021" name="Microbiome">
        <title>Successional dynamics and alternative stable states in a saline activated sludge microbial community over 9 years.</title>
        <authorList>
            <person name="Wang Y."/>
            <person name="Ye J."/>
            <person name="Ju F."/>
            <person name="Liu L."/>
            <person name="Boyd J.A."/>
            <person name="Deng Y."/>
            <person name="Parks D.H."/>
            <person name="Jiang X."/>
            <person name="Yin X."/>
            <person name="Woodcroft B.J."/>
            <person name="Tyson G.W."/>
            <person name="Hugenholtz P."/>
            <person name="Polz M.F."/>
            <person name="Zhang T."/>
        </authorList>
    </citation>
    <scope>NUCLEOTIDE SEQUENCE</scope>
    <source>
        <strain evidence="2">HKST-UBA13</strain>
    </source>
</reference>
<organism evidence="2 3">
    <name type="scientific">Candidatus Dojkabacteria bacterium</name>
    <dbReference type="NCBI Taxonomy" id="2099670"/>
    <lineage>
        <taxon>Bacteria</taxon>
        <taxon>Candidatus Dojkabacteria</taxon>
    </lineage>
</organism>
<evidence type="ECO:0000313" key="2">
    <source>
        <dbReference type="EMBL" id="MCA9381291.1"/>
    </source>
</evidence>
<accession>A0A955L1S2</accession>
<protein>
    <submittedName>
        <fullName evidence="2">Pyridoxamine 5'-phosphate oxidase family protein</fullName>
    </submittedName>
</protein>
<dbReference type="InterPro" id="IPR011576">
    <property type="entry name" value="Pyridox_Oxase_N"/>
</dbReference>
<proteinExistence type="predicted"/>
<evidence type="ECO:0000313" key="3">
    <source>
        <dbReference type="Proteomes" id="UP000775877"/>
    </source>
</evidence>
<gene>
    <name evidence="2" type="ORF">KC678_03430</name>
</gene>
<dbReference type="Pfam" id="PF01243">
    <property type="entry name" value="PNPOx_N"/>
    <property type="match status" value="1"/>
</dbReference>
<sequence>MEHEEIIQRAKNFLATQRIASLATAKDNYPWIVDLFYVADESYNLYFLISKNSKTWSNIEENKNVAVTIDAHASDASRQKNIQVKGTAQTLSKEELESVIDSFEVAFPDLVDENDSVSDFKGKDSEDRFIKITPENIFFRDSEAFEGRHEIVLS</sequence>
<dbReference type="Gene3D" id="2.30.110.10">
    <property type="entry name" value="Electron Transport, Fmn-binding Protein, Chain A"/>
    <property type="match status" value="1"/>
</dbReference>